<evidence type="ECO:0000313" key="11">
    <source>
        <dbReference type="Proteomes" id="UP000586031"/>
    </source>
</evidence>
<feature type="coiled-coil region" evidence="7">
    <location>
        <begin position="158"/>
        <end position="217"/>
    </location>
</feature>
<dbReference type="PROSITE" id="PS50112">
    <property type="entry name" value="PAS"/>
    <property type="match status" value="1"/>
</dbReference>
<dbReference type="InterPro" id="IPR011495">
    <property type="entry name" value="Sig_transdc_His_kin_sub2_dim/P"/>
</dbReference>
<reference evidence="11" key="1">
    <citation type="journal article" date="2020" name="bioRxiv">
        <title>A rank-normalized archaeal taxonomy based on genome phylogeny resolves widespread incomplete and uneven classifications.</title>
        <authorList>
            <person name="Rinke C."/>
            <person name="Chuvochina M."/>
            <person name="Mussig A.J."/>
            <person name="Chaumeil P.-A."/>
            <person name="Waite D.W."/>
            <person name="Whitman W.B."/>
            <person name="Parks D.H."/>
            <person name="Hugenholtz P."/>
        </authorList>
    </citation>
    <scope>NUCLEOTIDE SEQUENCE [LARGE SCALE GENOMIC DNA]</scope>
</reference>
<keyword evidence="2" id="KW-0808">Transferase</keyword>
<name>A0A7J4TMK3_9EURY</name>
<sequence>MYLPLISGVLTEFILPFMSLPAPSILNLLMALGIGFIAYGIWKFKLPQLTSSMISDRILSTMSNFLFLLDEERKIIHVNFKAIELSGYRESELLGQPLDFVFPHINHSDSYSKSMENLETFLNSKQREIPVLASTSIIKTAKHDVLGLVLVGSDISQLKEAEKERDNYREHLEELVEERTKELEKTNRKLKKEIIAHEKAEEELKDSLDEKEILVKEIHHRVKNNLMIISSLLNLQSHYITDEKSLNIFKESQNRAKSMALIHERLYRTDSMRRIDFDDYIHTLATDLFHIYRLGPGINLTLDLESVKLDVNSAIPLGLIVNELVTNSLKYAFPEGKGELSIKFRSLSRGDEFELVISDNGVGFPQDLDFRKVDSLGLQLVCNLT</sequence>
<dbReference type="EMBL" id="DUHE01000179">
    <property type="protein sequence ID" value="HII84469.1"/>
    <property type="molecule type" value="Genomic_DNA"/>
</dbReference>
<comment type="caution">
    <text evidence="10">The sequence shown here is derived from an EMBL/GenBank/DDBJ whole genome shotgun (WGS) entry which is preliminary data.</text>
</comment>
<dbReference type="Gene3D" id="3.30.450.20">
    <property type="entry name" value="PAS domain"/>
    <property type="match status" value="2"/>
</dbReference>
<dbReference type="SMART" id="SM00091">
    <property type="entry name" value="PAS"/>
    <property type="match status" value="1"/>
</dbReference>
<dbReference type="Proteomes" id="UP000586031">
    <property type="component" value="Unassembled WGS sequence"/>
</dbReference>
<evidence type="ECO:0000256" key="1">
    <source>
        <dbReference type="ARBA" id="ARBA00022553"/>
    </source>
</evidence>
<dbReference type="Pfam" id="PF02518">
    <property type="entry name" value="HATPase_c"/>
    <property type="match status" value="1"/>
</dbReference>
<dbReference type="SUPFAM" id="SSF55785">
    <property type="entry name" value="PYP-like sensor domain (PAS domain)"/>
    <property type="match status" value="1"/>
</dbReference>
<protein>
    <submittedName>
        <fullName evidence="10">PAS domain S-box protein</fullName>
    </submittedName>
</protein>
<keyword evidence="6" id="KW-0902">Two-component regulatory system</keyword>
<evidence type="ECO:0000313" key="10">
    <source>
        <dbReference type="EMBL" id="HII84469.1"/>
    </source>
</evidence>
<keyword evidence="1" id="KW-0597">Phosphoprotein</keyword>
<keyword evidence="8" id="KW-0472">Membrane</keyword>
<evidence type="ECO:0000256" key="2">
    <source>
        <dbReference type="ARBA" id="ARBA00022679"/>
    </source>
</evidence>
<evidence type="ECO:0000256" key="3">
    <source>
        <dbReference type="ARBA" id="ARBA00022741"/>
    </source>
</evidence>
<dbReference type="AlphaFoldDB" id="A0A7J4TMK3"/>
<keyword evidence="7" id="KW-0175">Coiled coil</keyword>
<dbReference type="Pfam" id="PF07568">
    <property type="entry name" value="HisKA_2"/>
    <property type="match status" value="1"/>
</dbReference>
<dbReference type="InterPro" id="IPR003594">
    <property type="entry name" value="HATPase_dom"/>
</dbReference>
<dbReference type="PANTHER" id="PTHR43065">
    <property type="entry name" value="SENSOR HISTIDINE KINASE"/>
    <property type="match status" value="1"/>
</dbReference>
<dbReference type="InterPro" id="IPR035965">
    <property type="entry name" value="PAS-like_dom_sf"/>
</dbReference>
<keyword evidence="3" id="KW-0547">Nucleotide-binding</keyword>
<evidence type="ECO:0000256" key="7">
    <source>
        <dbReference type="SAM" id="Coils"/>
    </source>
</evidence>
<organism evidence="10 11">
    <name type="scientific">Methanobacterium subterraneum</name>
    <dbReference type="NCBI Taxonomy" id="59277"/>
    <lineage>
        <taxon>Archaea</taxon>
        <taxon>Methanobacteriati</taxon>
        <taxon>Methanobacteriota</taxon>
        <taxon>Methanomada group</taxon>
        <taxon>Methanobacteria</taxon>
        <taxon>Methanobacteriales</taxon>
        <taxon>Methanobacteriaceae</taxon>
        <taxon>Methanobacterium</taxon>
    </lineage>
</organism>
<keyword evidence="4" id="KW-0418">Kinase</keyword>
<accession>A0A7J4TMK3</accession>
<gene>
    <name evidence="10" type="ORF">HA271_06460</name>
</gene>
<dbReference type="CDD" id="cd00130">
    <property type="entry name" value="PAS"/>
    <property type="match status" value="1"/>
</dbReference>
<feature type="transmembrane region" description="Helical" evidence="8">
    <location>
        <begin position="20"/>
        <end position="42"/>
    </location>
</feature>
<evidence type="ECO:0000256" key="4">
    <source>
        <dbReference type="ARBA" id="ARBA00022777"/>
    </source>
</evidence>
<keyword evidence="8" id="KW-1133">Transmembrane helix</keyword>
<evidence type="ECO:0000256" key="8">
    <source>
        <dbReference type="SAM" id="Phobius"/>
    </source>
</evidence>
<dbReference type="Gene3D" id="3.30.565.10">
    <property type="entry name" value="Histidine kinase-like ATPase, C-terminal domain"/>
    <property type="match status" value="1"/>
</dbReference>
<evidence type="ECO:0000259" key="9">
    <source>
        <dbReference type="PROSITE" id="PS50112"/>
    </source>
</evidence>
<dbReference type="NCBIfam" id="TIGR00229">
    <property type="entry name" value="sensory_box"/>
    <property type="match status" value="1"/>
</dbReference>
<dbReference type="InterPro" id="IPR036890">
    <property type="entry name" value="HATPase_C_sf"/>
</dbReference>
<feature type="non-terminal residue" evidence="10">
    <location>
        <position position="385"/>
    </location>
</feature>
<evidence type="ECO:0000256" key="5">
    <source>
        <dbReference type="ARBA" id="ARBA00022840"/>
    </source>
</evidence>
<dbReference type="InterPro" id="IPR000014">
    <property type="entry name" value="PAS"/>
</dbReference>
<keyword evidence="8" id="KW-0812">Transmembrane</keyword>
<proteinExistence type="predicted"/>
<dbReference type="Pfam" id="PF00989">
    <property type="entry name" value="PAS"/>
    <property type="match status" value="1"/>
</dbReference>
<feature type="domain" description="PAS" evidence="9">
    <location>
        <begin position="57"/>
        <end position="125"/>
    </location>
</feature>
<dbReference type="SUPFAM" id="SSF55874">
    <property type="entry name" value="ATPase domain of HSP90 chaperone/DNA topoisomerase II/histidine kinase"/>
    <property type="match status" value="1"/>
</dbReference>
<dbReference type="InterPro" id="IPR013767">
    <property type="entry name" value="PAS_fold"/>
</dbReference>
<evidence type="ECO:0000256" key="6">
    <source>
        <dbReference type="ARBA" id="ARBA00023012"/>
    </source>
</evidence>
<dbReference type="PANTHER" id="PTHR43065:SF23">
    <property type="entry name" value="SENSOR HISTIDINE KINASE PDTAS"/>
    <property type="match status" value="1"/>
</dbReference>
<keyword evidence="5" id="KW-0067">ATP-binding</keyword>